<proteinExistence type="predicted"/>
<sequence length="298" mass="33698">MGYSPKKERKQGVLMALWTKVCRLINLAVACIMGFTALLQMERPDALIWVPLFLVPAFLTFIISVHLRSAEKVEVRAVTSVHIGCCLCYLVYLATSLLRALTFESINFSMVDPQAGRETGRITNFFSHHETWECIAVGMIVAWLKFLSITSKDHLRDSGAAKTEVSPIRMLWTICVVLIVPFCLLSFCYIDGLLPFISSAAKDAVHTAQDALQIIVNTPCTSFRHTTYETPCTSFRHTTYETPCTSFRHTTYETPCTSFRHTTYETPCTSFRHTTYETPCTSFRHTTYETPCTSAHDL</sequence>
<organism evidence="2 3">
    <name type="scientific">Homarus americanus</name>
    <name type="common">American lobster</name>
    <dbReference type="NCBI Taxonomy" id="6706"/>
    <lineage>
        <taxon>Eukaryota</taxon>
        <taxon>Metazoa</taxon>
        <taxon>Ecdysozoa</taxon>
        <taxon>Arthropoda</taxon>
        <taxon>Crustacea</taxon>
        <taxon>Multicrustacea</taxon>
        <taxon>Malacostraca</taxon>
        <taxon>Eumalacostraca</taxon>
        <taxon>Eucarida</taxon>
        <taxon>Decapoda</taxon>
        <taxon>Pleocyemata</taxon>
        <taxon>Astacidea</taxon>
        <taxon>Nephropoidea</taxon>
        <taxon>Nephropidae</taxon>
        <taxon>Homarus</taxon>
    </lineage>
</organism>
<feature type="transmembrane region" description="Helical" evidence="1">
    <location>
        <begin position="79"/>
        <end position="101"/>
    </location>
</feature>
<evidence type="ECO:0000256" key="1">
    <source>
        <dbReference type="SAM" id="Phobius"/>
    </source>
</evidence>
<accession>A0A8J5JQZ4</accession>
<dbReference type="AlphaFoldDB" id="A0A8J5JQZ4"/>
<reference evidence="2" key="1">
    <citation type="journal article" date="2021" name="Sci. Adv.">
        <title>The American lobster genome reveals insights on longevity, neural, and immune adaptations.</title>
        <authorList>
            <person name="Polinski J.M."/>
            <person name="Zimin A.V."/>
            <person name="Clark K.F."/>
            <person name="Kohn A.B."/>
            <person name="Sadowski N."/>
            <person name="Timp W."/>
            <person name="Ptitsyn A."/>
            <person name="Khanna P."/>
            <person name="Romanova D.Y."/>
            <person name="Williams P."/>
            <person name="Greenwood S.J."/>
            <person name="Moroz L.L."/>
            <person name="Walt D.R."/>
            <person name="Bodnar A.G."/>
        </authorList>
    </citation>
    <scope>NUCLEOTIDE SEQUENCE</scope>
    <source>
        <strain evidence="2">GMGI-L3</strain>
    </source>
</reference>
<feature type="transmembrane region" description="Helical" evidence="1">
    <location>
        <begin position="170"/>
        <end position="190"/>
    </location>
</feature>
<dbReference type="Pfam" id="PF15071">
    <property type="entry name" value="TMEM220"/>
    <property type="match status" value="1"/>
</dbReference>
<gene>
    <name evidence="2" type="primary">TCNA-L2</name>
    <name evidence="2" type="ORF">Hamer_G008065</name>
</gene>
<feature type="transmembrane region" description="Helical" evidence="1">
    <location>
        <begin position="46"/>
        <end position="67"/>
    </location>
</feature>
<keyword evidence="3" id="KW-1185">Reference proteome</keyword>
<dbReference type="InterPro" id="IPR029377">
    <property type="entry name" value="TMEM220"/>
</dbReference>
<dbReference type="Proteomes" id="UP000747542">
    <property type="component" value="Unassembled WGS sequence"/>
</dbReference>
<dbReference type="EMBL" id="JAHLQT010027705">
    <property type="protein sequence ID" value="KAG7162511.1"/>
    <property type="molecule type" value="Genomic_DNA"/>
</dbReference>
<feature type="transmembrane region" description="Helical" evidence="1">
    <location>
        <begin position="21"/>
        <end position="40"/>
    </location>
</feature>
<feature type="non-terminal residue" evidence="2">
    <location>
        <position position="1"/>
    </location>
</feature>
<evidence type="ECO:0000313" key="3">
    <source>
        <dbReference type="Proteomes" id="UP000747542"/>
    </source>
</evidence>
<keyword evidence="1" id="KW-1133">Transmembrane helix</keyword>
<evidence type="ECO:0000313" key="2">
    <source>
        <dbReference type="EMBL" id="KAG7162511.1"/>
    </source>
</evidence>
<keyword evidence="1" id="KW-0472">Membrane</keyword>
<dbReference type="PANTHER" id="PTHR34262:SF1">
    <property type="entry name" value="TRANSMEMBRANE PROTEIN 220"/>
    <property type="match status" value="1"/>
</dbReference>
<dbReference type="PANTHER" id="PTHR34262">
    <property type="entry name" value="TRANSMEMBRANE PROTEIN 220"/>
    <property type="match status" value="1"/>
</dbReference>
<name>A0A8J5JQZ4_HOMAM</name>
<comment type="caution">
    <text evidence="2">The sequence shown here is derived from an EMBL/GenBank/DDBJ whole genome shotgun (WGS) entry which is preliminary data.</text>
</comment>
<keyword evidence="1" id="KW-0812">Transmembrane</keyword>
<protein>
    <submittedName>
        <fullName evidence="2">Sialidase-like 2</fullName>
    </submittedName>
</protein>